<dbReference type="EMBL" id="CP001968">
    <property type="protein sequence ID" value="ADD67638.1"/>
    <property type="molecule type" value="Genomic_DNA"/>
</dbReference>
<dbReference type="Pfam" id="PF00293">
    <property type="entry name" value="NUDIX"/>
    <property type="match status" value="1"/>
</dbReference>
<organism evidence="8 9">
    <name type="scientific">Denitrovibrio acetiphilus (strain DSM 12809 / NBRC 114555 / N2460)</name>
    <dbReference type="NCBI Taxonomy" id="522772"/>
    <lineage>
        <taxon>Bacteria</taxon>
        <taxon>Pseudomonadati</taxon>
        <taxon>Deferribacterota</taxon>
        <taxon>Deferribacteres</taxon>
        <taxon>Deferribacterales</taxon>
        <taxon>Geovibrionaceae</taxon>
        <taxon>Denitrovibrio</taxon>
    </lineage>
</organism>
<dbReference type="AlphaFoldDB" id="D4H5Z2"/>
<proteinExistence type="predicted"/>
<dbReference type="Proteomes" id="UP000002012">
    <property type="component" value="Chromosome"/>
</dbReference>
<sequence>MVKNCTANYIEEKLKGYDRYKMAVTERVAAVLVPVVNIGDDCCVIFTKRLRELNHHGGEVSFPGGLSENVDTSLRETALRETYEEIGVRPDNVHVAGVLDDELSRWGHRVTPYVGVVKDPVFSLQATEVERLYKVPVSHLLRDDVYYSERWMRDGNVRTVHFYRYRNDIIWGLTAKILRKFILFMSK</sequence>
<dbReference type="GO" id="GO:0010945">
    <property type="term" value="F:coenzyme A diphosphatase activity"/>
    <property type="evidence" value="ECO:0007669"/>
    <property type="project" value="InterPro"/>
</dbReference>
<dbReference type="CDD" id="cd03426">
    <property type="entry name" value="NUDIX_CoAse_Nudt7"/>
    <property type="match status" value="1"/>
</dbReference>
<dbReference type="InterPro" id="IPR000086">
    <property type="entry name" value="NUDIX_hydrolase_dom"/>
</dbReference>
<dbReference type="eggNOG" id="COG0494">
    <property type="taxonomic scope" value="Bacteria"/>
</dbReference>
<protein>
    <submittedName>
        <fullName evidence="8">NUDIX hydrolase</fullName>
    </submittedName>
</protein>
<comment type="cofactor">
    <cofactor evidence="1">
        <name>Mn(2+)</name>
        <dbReference type="ChEBI" id="CHEBI:29035"/>
    </cofactor>
</comment>
<dbReference type="OrthoDB" id="9802805at2"/>
<dbReference type="PANTHER" id="PTHR12992">
    <property type="entry name" value="NUDIX HYDROLASE"/>
    <property type="match status" value="1"/>
</dbReference>
<reference evidence="8 9" key="1">
    <citation type="journal article" date="2010" name="Stand. Genomic Sci.">
        <title>Complete genome sequence of Denitrovibrio acetiphilus type strain (N2460).</title>
        <authorList>
            <person name="Kiss H."/>
            <person name="Lang E."/>
            <person name="Lapidus A."/>
            <person name="Copeland A."/>
            <person name="Nolan M."/>
            <person name="Glavina Del Rio T."/>
            <person name="Chen F."/>
            <person name="Lucas S."/>
            <person name="Tice H."/>
            <person name="Cheng J.F."/>
            <person name="Han C."/>
            <person name="Goodwin L."/>
            <person name="Pitluck S."/>
            <person name="Liolios K."/>
            <person name="Pati A."/>
            <person name="Ivanova N."/>
            <person name="Mavromatis K."/>
            <person name="Chen A."/>
            <person name="Palaniappan K."/>
            <person name="Land M."/>
            <person name="Hauser L."/>
            <person name="Chang Y.J."/>
            <person name="Jeffries C.D."/>
            <person name="Detter J.C."/>
            <person name="Brettin T."/>
            <person name="Spring S."/>
            <person name="Rohde M."/>
            <person name="Goker M."/>
            <person name="Woyke T."/>
            <person name="Bristow J."/>
            <person name="Eisen J.A."/>
            <person name="Markowitz V."/>
            <person name="Hugenholtz P."/>
            <person name="Kyrpides N.C."/>
            <person name="Klenk H.P."/>
        </authorList>
    </citation>
    <scope>NUCLEOTIDE SEQUENCE [LARGE SCALE GENOMIC DNA]</scope>
    <source>
        <strain evidence="9">DSM 12809 / NBRC 114555 / N2460</strain>
    </source>
</reference>
<dbReference type="STRING" id="522772.Dacet_0858"/>
<keyword evidence="4 8" id="KW-0378">Hydrolase</keyword>
<dbReference type="GO" id="GO:0046872">
    <property type="term" value="F:metal ion binding"/>
    <property type="evidence" value="ECO:0007669"/>
    <property type="project" value="UniProtKB-KW"/>
</dbReference>
<dbReference type="KEGG" id="dap:Dacet_0858"/>
<name>D4H5Z2_DENA2</name>
<evidence type="ECO:0000256" key="5">
    <source>
        <dbReference type="ARBA" id="ARBA00022842"/>
    </source>
</evidence>
<dbReference type="FunCoup" id="D4H5Z2">
    <property type="interactions" value="159"/>
</dbReference>
<gene>
    <name evidence="8" type="ordered locus">Dacet_0858</name>
</gene>
<dbReference type="InterPro" id="IPR015797">
    <property type="entry name" value="NUDIX_hydrolase-like_dom_sf"/>
</dbReference>
<feature type="domain" description="Nudix hydrolase" evidence="7">
    <location>
        <begin position="26"/>
        <end position="158"/>
    </location>
</feature>
<dbReference type="HOGENOM" id="CLU_040940_5_2_0"/>
<dbReference type="SUPFAM" id="SSF55811">
    <property type="entry name" value="Nudix"/>
    <property type="match status" value="1"/>
</dbReference>
<keyword evidence="3" id="KW-0479">Metal-binding</keyword>
<dbReference type="PaxDb" id="522772-Dacet_0858"/>
<dbReference type="InParanoid" id="D4H5Z2"/>
<evidence type="ECO:0000256" key="4">
    <source>
        <dbReference type="ARBA" id="ARBA00022801"/>
    </source>
</evidence>
<evidence type="ECO:0000256" key="1">
    <source>
        <dbReference type="ARBA" id="ARBA00001936"/>
    </source>
</evidence>
<evidence type="ECO:0000259" key="7">
    <source>
        <dbReference type="PROSITE" id="PS51462"/>
    </source>
</evidence>
<evidence type="ECO:0000313" key="8">
    <source>
        <dbReference type="EMBL" id="ADD67638.1"/>
    </source>
</evidence>
<dbReference type="PANTHER" id="PTHR12992:SF11">
    <property type="entry name" value="MITOCHONDRIAL COENZYME A DIPHOSPHATASE NUDT8"/>
    <property type="match status" value="1"/>
</dbReference>
<accession>D4H5Z2</accession>
<dbReference type="PROSITE" id="PS51462">
    <property type="entry name" value="NUDIX"/>
    <property type="match status" value="1"/>
</dbReference>
<evidence type="ECO:0000256" key="3">
    <source>
        <dbReference type="ARBA" id="ARBA00022723"/>
    </source>
</evidence>
<keyword evidence="9" id="KW-1185">Reference proteome</keyword>
<dbReference type="RefSeq" id="WP_013010169.1">
    <property type="nucleotide sequence ID" value="NC_013943.1"/>
</dbReference>
<keyword evidence="5" id="KW-0460">Magnesium</keyword>
<dbReference type="InterPro" id="IPR045121">
    <property type="entry name" value="CoAse"/>
</dbReference>
<keyword evidence="6" id="KW-0464">Manganese</keyword>
<evidence type="ECO:0000256" key="2">
    <source>
        <dbReference type="ARBA" id="ARBA00001946"/>
    </source>
</evidence>
<comment type="cofactor">
    <cofactor evidence="2">
        <name>Mg(2+)</name>
        <dbReference type="ChEBI" id="CHEBI:18420"/>
    </cofactor>
</comment>
<evidence type="ECO:0000256" key="6">
    <source>
        <dbReference type="ARBA" id="ARBA00023211"/>
    </source>
</evidence>
<dbReference type="Gene3D" id="3.90.79.10">
    <property type="entry name" value="Nucleoside Triphosphate Pyrophosphohydrolase"/>
    <property type="match status" value="1"/>
</dbReference>
<evidence type="ECO:0000313" key="9">
    <source>
        <dbReference type="Proteomes" id="UP000002012"/>
    </source>
</evidence>